<comment type="caution">
    <text evidence="1">The sequence shown here is derived from an EMBL/GenBank/DDBJ whole genome shotgun (WGS) entry which is preliminary data.</text>
</comment>
<dbReference type="EMBL" id="CATOUU010000997">
    <property type="protein sequence ID" value="CAI9965898.1"/>
    <property type="molecule type" value="Genomic_DNA"/>
</dbReference>
<gene>
    <name evidence="2" type="ORF">HINF_LOCUS51405</name>
    <name evidence="1" type="ORF">HINF_LOCUS53543</name>
</gene>
<reference evidence="1" key="1">
    <citation type="submission" date="2023-06" db="EMBL/GenBank/DDBJ databases">
        <authorList>
            <person name="Kurt Z."/>
        </authorList>
    </citation>
    <scope>NUCLEOTIDE SEQUENCE</scope>
</reference>
<protein>
    <submittedName>
        <fullName evidence="2">Hypothetical_protein</fullName>
    </submittedName>
</protein>
<sequence>MQKRIPSVLSNMHQIQLNRQYSFKNEPLPIQRRSPSYTNLNHHEISISSSQRENSEVDELFTDHHQEQLVPPIIMQQKNNFSSAVSEELFKEEQRTIYKMSVQLNKSRILLKHLSSKCEELHDQANKNLQRIHDIKIIFYK</sequence>
<evidence type="ECO:0000313" key="3">
    <source>
        <dbReference type="Proteomes" id="UP001642409"/>
    </source>
</evidence>
<dbReference type="AlphaFoldDB" id="A0AA86R4C4"/>
<evidence type="ECO:0000313" key="1">
    <source>
        <dbReference type="EMBL" id="CAI9965898.1"/>
    </source>
</evidence>
<evidence type="ECO:0000313" key="2">
    <source>
        <dbReference type="EMBL" id="CAL6064544.1"/>
    </source>
</evidence>
<reference evidence="2 3" key="2">
    <citation type="submission" date="2024-07" db="EMBL/GenBank/DDBJ databases">
        <authorList>
            <person name="Akdeniz Z."/>
        </authorList>
    </citation>
    <scope>NUCLEOTIDE SEQUENCE [LARGE SCALE GENOMIC DNA]</scope>
</reference>
<dbReference type="EMBL" id="CAXDID020000251">
    <property type="protein sequence ID" value="CAL6064544.1"/>
    <property type="molecule type" value="Genomic_DNA"/>
</dbReference>
<accession>A0AA86R4C4</accession>
<name>A0AA86R4C4_9EUKA</name>
<keyword evidence="3" id="KW-1185">Reference proteome</keyword>
<organism evidence="1">
    <name type="scientific">Hexamita inflata</name>
    <dbReference type="NCBI Taxonomy" id="28002"/>
    <lineage>
        <taxon>Eukaryota</taxon>
        <taxon>Metamonada</taxon>
        <taxon>Diplomonadida</taxon>
        <taxon>Hexamitidae</taxon>
        <taxon>Hexamitinae</taxon>
        <taxon>Hexamita</taxon>
    </lineage>
</organism>
<dbReference type="Proteomes" id="UP001642409">
    <property type="component" value="Unassembled WGS sequence"/>
</dbReference>
<proteinExistence type="predicted"/>